<feature type="region of interest" description="Disordered" evidence="11">
    <location>
        <begin position="1132"/>
        <end position="1176"/>
    </location>
</feature>
<feature type="region of interest" description="Disordered" evidence="11">
    <location>
        <begin position="313"/>
        <end position="446"/>
    </location>
</feature>
<dbReference type="SMART" id="SM00150">
    <property type="entry name" value="SPEC"/>
    <property type="match status" value="3"/>
</dbReference>
<feature type="compositionally biased region" description="Polar residues" evidence="11">
    <location>
        <begin position="405"/>
        <end position="432"/>
    </location>
</feature>
<feature type="coiled-coil region" evidence="10">
    <location>
        <begin position="665"/>
        <end position="717"/>
    </location>
</feature>
<keyword evidence="10" id="KW-0175">Coiled coil</keyword>
<evidence type="ECO:0000256" key="1">
    <source>
        <dbReference type="ARBA" id="ARBA00004126"/>
    </source>
</evidence>
<feature type="compositionally biased region" description="Basic and acidic residues" evidence="11">
    <location>
        <begin position="893"/>
        <end position="903"/>
    </location>
</feature>
<feature type="coiled-coil region" evidence="10">
    <location>
        <begin position="1914"/>
        <end position="1941"/>
    </location>
</feature>
<dbReference type="STRING" id="7574.A0A1S3H877"/>
<feature type="compositionally biased region" description="Polar residues" evidence="11">
    <location>
        <begin position="1265"/>
        <end position="1274"/>
    </location>
</feature>
<feature type="compositionally biased region" description="Basic residues" evidence="11">
    <location>
        <begin position="358"/>
        <end position="368"/>
    </location>
</feature>
<keyword evidence="8" id="KW-0539">Nucleus</keyword>
<dbReference type="PANTHER" id="PTHR14514">
    <property type="entry name" value="PKA ANCHORING PROTEIN"/>
    <property type="match status" value="1"/>
</dbReference>
<feature type="region of interest" description="Disordered" evidence="11">
    <location>
        <begin position="1339"/>
        <end position="1383"/>
    </location>
</feature>
<feature type="region of interest" description="Disordered" evidence="11">
    <location>
        <begin position="1437"/>
        <end position="1486"/>
    </location>
</feature>
<feature type="compositionally biased region" description="Basic and acidic residues" evidence="11">
    <location>
        <begin position="475"/>
        <end position="484"/>
    </location>
</feature>
<dbReference type="SMART" id="SM01249">
    <property type="entry name" value="KASH"/>
    <property type="match status" value="1"/>
</dbReference>
<dbReference type="Proteomes" id="UP000085678">
    <property type="component" value="Unplaced"/>
</dbReference>
<feature type="region of interest" description="Disordered" evidence="11">
    <location>
        <begin position="845"/>
        <end position="865"/>
    </location>
</feature>
<dbReference type="SUPFAM" id="SSF46966">
    <property type="entry name" value="Spectrin repeat"/>
    <property type="match status" value="2"/>
</dbReference>
<feature type="compositionally biased region" description="Low complexity" evidence="11">
    <location>
        <begin position="911"/>
        <end position="921"/>
    </location>
</feature>
<evidence type="ECO:0000313" key="13">
    <source>
        <dbReference type="Proteomes" id="UP000085678"/>
    </source>
</evidence>
<feature type="region of interest" description="Disordered" evidence="11">
    <location>
        <begin position="462"/>
        <end position="484"/>
    </location>
</feature>
<feature type="region of interest" description="Disordered" evidence="11">
    <location>
        <begin position="1645"/>
        <end position="1666"/>
    </location>
</feature>
<keyword evidence="3" id="KW-0597">Phosphoprotein</keyword>
<evidence type="ECO:0000256" key="5">
    <source>
        <dbReference type="ARBA" id="ARBA00022737"/>
    </source>
</evidence>
<proteinExistence type="inferred from homology"/>
<gene>
    <name evidence="14" type="primary">LOC106152996</name>
</gene>
<feature type="compositionally biased region" description="Polar residues" evidence="11">
    <location>
        <begin position="1022"/>
        <end position="1036"/>
    </location>
</feature>
<dbReference type="InterPro" id="IPR012315">
    <property type="entry name" value="KASH"/>
</dbReference>
<evidence type="ECO:0000256" key="6">
    <source>
        <dbReference type="ARBA" id="ARBA00022989"/>
    </source>
</evidence>
<feature type="domain" description="KASH" evidence="12">
    <location>
        <begin position="2078"/>
        <end position="2133"/>
    </location>
</feature>
<sequence length="2133" mass="239853">MDTDVSLITKQYIKPKTRMDNSEVHFENEEEQLNQQIIEVQKDVEENIQTADSLLNALEEDYNVNEEWKENVKKLRRQVRLEGQHVLAVLRLGHSHLHDNWSFTLDVNLAELEFHYRVLKHKLSALLKHRRHFTTTTDLSVYLLNSGTRTSPLYEKLPNPREKRIALDLSGSHSSLALKGRRFVTRLSGSYRAVIKSSVQRRTRSASPKYSHDTERERSPGSDFLFTPRKLKTRKKIDISDICSEISYTTAESSFDNWSTVSGYQSQAGLSDSECGFSQDFTHKKKYGNLVSSGIAEPPRSCKMEATAGVIHSGPSLPDNPNSCQPFYPTGVSTPSRSGRRSPKYKEGRVSPIANGRRSPKGGGRRPQKLIGRFSPMRQDGCMSPASTTDGRSSPPMILDVGMSPSLNKTASVQEGRMSPTQSGRLSPSSGRKSPRAASLGPEESPIVTKRRKIVLDPLLDSPLSSASTDTLHQSFRDSPERSFVSSHDEWSDSCLSSPQASPLGLKARKAMKGNYKKAKEDLWAAIQSDYQYLMDDEIIETCKSTESDLSWDDDDSTTFPNVSFTEFIQQYKELTDWLNQIKLVTQRQSMSLSEKYLNQSYHEEMLQRSPRRKLFNDYAKQLAKRYPNMKEEINARLQFVNSQWGHIQEAISPKHGHQNEEQMLRDLEQDLNGLRRWLHEVEVKLLPLCLRATWSQEELEAKLKDHQVLQRDIESRSKIVSAVLKLCERLEGDKRACSDEDDKDTLQFAALNLERRWHAIWLQSLEWQCRLEEAISRKKGLITPVSQASTFGGFNFHSASQLSIPPTDIGDSERSDYTDTDIDDFNNSDIIPFAENEYEKITSEVDVQTEKDEKNTEKEPGSAIDDLLEVQDSNEKKSVVLSSIQGSSSNEPLEHASMEKGKQRTTKGIKGSVEGQQSSQEESKLEVMGSSPPTKDDDLYTMVVSALNGKDSTEETTASSDDSKLESHDVGYSSGGQSNEEVEYSITETTQEVKTTKILVRETQHTTISVKKDDTLEASVSEINDSTFTNVSSLPSAEESPYQAVFGDDSSHIQEDQEPNGEDSEKYEEALSSPSKRFYRMTSVEEEFAAENRGSNTEEMTQGYKSGSESDTQSNAKVRTRLDFLIQDLEHRLEEDTKPRSRTSSASAFGFDDEDSSSSLTSDEEHVDTQNNNSFIENLDTFEDYNHTLDTYKSHSKRSSDEKSESLAVQANSDSDHHQEVTQDDEPDGAPNYDLEQVHIPNSRESVERLVRQAESFVRDGDFNIQTNRWTETSGKRRRRRKKKDTSTDSSANDNAGNYVESSCDASSEYTSDSESSSSNEENLYSSVIFKETTVTVETQNEGHVDSVTAQGSSLSASSSPNREVPHGVKMRRKANRHKQNGRPWSVTELYELTNRLDFSPFSISEGALDALGGSQPDSLNKVTASGTELCSWRGATLHKLSPHPKRKHHTKHMKMKRSVSESEKLSQEPQVGSSESPREDNKSLSEHETLYAMVAGALDAREHAGSSQEEISQYSLHTGQLSAVSGEGNQSDLGDLVDTEKRDDSDKDSDDTDELLNSTVESFSEHAWDPYQDPPYQVVTSDDNEEKLDDSHLTWENEDNFEFDDDYIKDSGMFSAEFLSAMQPKQSTVDSALDGMATSAASNGYPSLSGYSGDSSRVDDSDSDMEDFQHVISESAKQIQVTETSLKKQRRDAMDTGLCMDPSKYAELVATCETNLRCLQVIIEHLNAGKSLVGLTEEDVNRVHEIMTCWKDLHNLAVDKQSKSRQLSAIHHEMQMVHKYLRDLENGLEQSNFDDIKAVEERIKYLQEAKLSISEQKSTLTSVDMRVSEFAEQNTDINMLRFKKECTAMCSRFKDIETRTLTRTAELQNLLLAWYDYSETSKELDYLLSQQRQHIQLMQAGQQILVMNEQEKAEAAIDLKNMLIELDGYEAKMASIRQLSSQLLPLCSTDTQTDIRASVGTLSNQLDALKHDCKRMVASLQASETTVDRIEENMEISPEAEVFVVGAEGLEAVGASDDVGLRQRKMEVDSEIESAVAADVPMETEEVVRESIPVASATVAAESSKVRPVSRWIGRLAFCRRILKVAIPLQILLILLFGLAMLLEPDCCEYFNNFRLTFAPQLRYVRGPPPI</sequence>
<keyword evidence="6" id="KW-1133">Transmembrane helix</keyword>
<evidence type="ECO:0000256" key="3">
    <source>
        <dbReference type="ARBA" id="ARBA00022553"/>
    </source>
</evidence>
<feature type="compositionally biased region" description="Basic and acidic residues" evidence="11">
    <location>
        <begin position="1246"/>
        <end position="1263"/>
    </location>
</feature>
<feature type="topological domain" description="Perinuclear space" evidence="9">
    <location>
        <begin position="2108"/>
        <end position="2133"/>
    </location>
</feature>
<evidence type="ECO:0000256" key="9">
    <source>
        <dbReference type="PROSITE-ProRule" id="PRU00385"/>
    </source>
</evidence>
<dbReference type="Pfam" id="PF10541">
    <property type="entry name" value="KASH"/>
    <property type="match status" value="1"/>
</dbReference>
<feature type="region of interest" description="Disordered" evidence="11">
    <location>
        <begin position="1014"/>
        <end position="1120"/>
    </location>
</feature>
<evidence type="ECO:0000256" key="2">
    <source>
        <dbReference type="ARBA" id="ARBA00008619"/>
    </source>
</evidence>
<feature type="region of interest" description="Disordered" evidence="11">
    <location>
        <begin position="1194"/>
        <end position="1324"/>
    </location>
</feature>
<reference evidence="14" key="1">
    <citation type="submission" date="2025-08" db="UniProtKB">
        <authorList>
            <consortium name="RefSeq"/>
        </authorList>
    </citation>
    <scope>IDENTIFICATION</scope>
    <source>
        <tissue evidence="14">Gonads</tissue>
    </source>
</reference>
<accession>A0A1S3H877</accession>
<protein>
    <submittedName>
        <fullName evidence="14">Uncharacterized protein LOC106152996</fullName>
    </submittedName>
</protein>
<feature type="compositionally biased region" description="Basic and acidic residues" evidence="11">
    <location>
        <begin position="210"/>
        <end position="220"/>
    </location>
</feature>
<evidence type="ECO:0000256" key="8">
    <source>
        <dbReference type="ARBA" id="ARBA00023242"/>
    </source>
</evidence>
<feature type="compositionally biased region" description="Basic and acidic residues" evidence="11">
    <location>
        <begin position="845"/>
        <end position="861"/>
    </location>
</feature>
<feature type="topological domain" description="Cytoplasmic" evidence="9">
    <location>
        <begin position="1"/>
        <end position="2086"/>
    </location>
</feature>
<evidence type="ECO:0000259" key="12">
    <source>
        <dbReference type="PROSITE" id="PS51049"/>
    </source>
</evidence>
<feature type="compositionally biased region" description="Polar residues" evidence="11">
    <location>
        <begin position="1289"/>
        <end position="1307"/>
    </location>
</feature>
<dbReference type="GO" id="GO:0031965">
    <property type="term" value="C:nuclear membrane"/>
    <property type="evidence" value="ECO:0007669"/>
    <property type="project" value="UniProtKB-SubCell"/>
</dbReference>
<dbReference type="CDD" id="cd00176">
    <property type="entry name" value="SPEC"/>
    <property type="match status" value="1"/>
</dbReference>
<feature type="compositionally biased region" description="Basic and acidic residues" evidence="11">
    <location>
        <begin position="1194"/>
        <end position="1206"/>
    </location>
</feature>
<feature type="compositionally biased region" description="Low complexity" evidence="11">
    <location>
        <begin position="1308"/>
        <end position="1324"/>
    </location>
</feature>
<dbReference type="InterPro" id="IPR018159">
    <property type="entry name" value="Spectrin/alpha-actinin"/>
</dbReference>
<comment type="similarity">
    <text evidence="2">Belongs to the nesprin family.</text>
</comment>
<feature type="compositionally biased region" description="Polar residues" evidence="11">
    <location>
        <begin position="319"/>
        <end position="337"/>
    </location>
</feature>
<dbReference type="Gene3D" id="1.20.58.60">
    <property type="match status" value="2"/>
</dbReference>
<feature type="compositionally biased region" description="Basic residues" evidence="11">
    <location>
        <begin position="1442"/>
        <end position="1459"/>
    </location>
</feature>
<dbReference type="PROSITE" id="PS51049">
    <property type="entry name" value="KASH"/>
    <property type="match status" value="1"/>
</dbReference>
<evidence type="ECO:0000256" key="7">
    <source>
        <dbReference type="ARBA" id="ARBA00023136"/>
    </source>
</evidence>
<evidence type="ECO:0000313" key="14">
    <source>
        <dbReference type="RefSeq" id="XP_013382203.1"/>
    </source>
</evidence>
<feature type="region of interest" description="Disordered" evidence="11">
    <location>
        <begin position="803"/>
        <end position="830"/>
    </location>
</feature>
<keyword evidence="13" id="KW-1185">Reference proteome</keyword>
<keyword evidence="4 9" id="KW-0812">Transmembrane</keyword>
<dbReference type="KEGG" id="lak:106152996"/>
<evidence type="ECO:0000256" key="4">
    <source>
        <dbReference type="ARBA" id="ARBA00022692"/>
    </source>
</evidence>
<feature type="coiled-coil region" evidence="10">
    <location>
        <begin position="41"/>
        <end position="78"/>
    </location>
</feature>
<feature type="compositionally biased region" description="Low complexity" evidence="11">
    <location>
        <begin position="880"/>
        <end position="890"/>
    </location>
</feature>
<organism evidence="13 14">
    <name type="scientific">Lingula anatina</name>
    <name type="common">Brachiopod</name>
    <name type="synonym">Lingula unguis</name>
    <dbReference type="NCBI Taxonomy" id="7574"/>
    <lineage>
        <taxon>Eukaryota</taxon>
        <taxon>Metazoa</taxon>
        <taxon>Spiralia</taxon>
        <taxon>Lophotrochozoa</taxon>
        <taxon>Brachiopoda</taxon>
        <taxon>Linguliformea</taxon>
        <taxon>Lingulata</taxon>
        <taxon>Lingulida</taxon>
        <taxon>Linguloidea</taxon>
        <taxon>Lingulidae</taxon>
        <taxon>Lingula</taxon>
    </lineage>
</organism>
<keyword evidence="7 9" id="KW-0472">Membrane</keyword>
<dbReference type="RefSeq" id="XP_013382203.1">
    <property type="nucleotide sequence ID" value="XM_013526749.1"/>
</dbReference>
<dbReference type="OrthoDB" id="10041151at2759"/>
<feature type="compositionally biased region" description="Basic residues" evidence="11">
    <location>
        <begin position="1370"/>
        <end position="1382"/>
    </location>
</feature>
<dbReference type="InParanoid" id="A0A1S3H877"/>
<feature type="compositionally biased region" description="Polar residues" evidence="11">
    <location>
        <begin position="1525"/>
        <end position="1534"/>
    </location>
</feature>
<feature type="compositionally biased region" description="Polar residues" evidence="11">
    <location>
        <begin position="1339"/>
        <end position="1353"/>
    </location>
</feature>
<evidence type="ECO:0000256" key="11">
    <source>
        <dbReference type="SAM" id="MobiDB-lite"/>
    </source>
</evidence>
<feature type="compositionally biased region" description="Polar residues" evidence="11">
    <location>
        <begin position="1094"/>
        <end position="1118"/>
    </location>
</feature>
<dbReference type="PANTHER" id="PTHR14514:SF2">
    <property type="entry name" value="A-KINASE ANCHOR PROTEIN 6"/>
    <property type="match status" value="1"/>
</dbReference>
<dbReference type="GeneID" id="106152996"/>
<evidence type="ECO:0000256" key="10">
    <source>
        <dbReference type="SAM" id="Coils"/>
    </source>
</evidence>
<feature type="compositionally biased region" description="Low complexity" evidence="11">
    <location>
        <begin position="462"/>
        <end position="472"/>
    </location>
</feature>
<name>A0A1S3H877_LINAN</name>
<comment type="subcellular location">
    <subcellularLocation>
        <location evidence="1">Nucleus membrane</location>
    </subcellularLocation>
</comment>
<keyword evidence="5" id="KW-0677">Repeat</keyword>
<feature type="region of interest" description="Disordered" evidence="11">
    <location>
        <begin position="1525"/>
        <end position="1556"/>
    </location>
</feature>
<feature type="region of interest" description="Disordered" evidence="11">
    <location>
        <begin position="198"/>
        <end position="225"/>
    </location>
</feature>
<feature type="region of interest" description="Disordered" evidence="11">
    <location>
        <begin position="879"/>
        <end position="985"/>
    </location>
</feature>